<dbReference type="OrthoDB" id="9803101at2"/>
<proteinExistence type="inferred from homology"/>
<dbReference type="STRING" id="197479.BFW38_15910"/>
<dbReference type="FunFam" id="3.30.1330.40:FF:000001">
    <property type="entry name" value="L-PSP family endoribonuclease"/>
    <property type="match status" value="1"/>
</dbReference>
<dbReference type="AlphaFoldDB" id="A0A1E2VCW0"/>
<dbReference type="Proteomes" id="UP000094291">
    <property type="component" value="Unassembled WGS sequence"/>
</dbReference>
<dbReference type="Pfam" id="PF01042">
    <property type="entry name" value="Ribonuc_L-PSP"/>
    <property type="match status" value="1"/>
</dbReference>
<dbReference type="PANTHER" id="PTHR11803">
    <property type="entry name" value="2-IMINOBUTANOATE/2-IMINOPROPANOATE DEAMINASE RIDA"/>
    <property type="match status" value="1"/>
</dbReference>
<reference evidence="2 3" key="1">
    <citation type="submission" date="2016-08" db="EMBL/GenBank/DDBJ databases">
        <authorList>
            <person name="Seilhamer J.J."/>
        </authorList>
    </citation>
    <scope>NUCLEOTIDE SEQUENCE [LARGE SCALE GENOMIC DNA]</scope>
    <source>
        <strain evidence="2 3">PH27A</strain>
    </source>
</reference>
<dbReference type="Gene3D" id="3.30.1330.40">
    <property type="entry name" value="RutC-like"/>
    <property type="match status" value="1"/>
</dbReference>
<dbReference type="PANTHER" id="PTHR11803:SF39">
    <property type="entry name" value="2-IMINOBUTANOATE_2-IMINOPROPANOATE DEAMINASE"/>
    <property type="match status" value="1"/>
</dbReference>
<dbReference type="NCBIfam" id="TIGR00004">
    <property type="entry name" value="Rid family detoxifying hydrolase"/>
    <property type="match status" value="1"/>
</dbReference>
<dbReference type="InterPro" id="IPR006175">
    <property type="entry name" value="YjgF/YER057c/UK114"/>
</dbReference>
<dbReference type="CDD" id="cd00448">
    <property type="entry name" value="YjgF_YER057c_UK114_family"/>
    <property type="match status" value="1"/>
</dbReference>
<evidence type="ECO:0000313" key="3">
    <source>
        <dbReference type="Proteomes" id="UP000094291"/>
    </source>
</evidence>
<dbReference type="GO" id="GO:0005829">
    <property type="term" value="C:cytosol"/>
    <property type="evidence" value="ECO:0007669"/>
    <property type="project" value="TreeGrafter"/>
</dbReference>
<comment type="similarity">
    <text evidence="1">Belongs to the RutC family.</text>
</comment>
<dbReference type="InterPro" id="IPR035959">
    <property type="entry name" value="RutC-like_sf"/>
</dbReference>
<dbReference type="SUPFAM" id="SSF55298">
    <property type="entry name" value="YjgF-like"/>
    <property type="match status" value="1"/>
</dbReference>
<dbReference type="GO" id="GO:0019239">
    <property type="term" value="F:deaminase activity"/>
    <property type="evidence" value="ECO:0007669"/>
    <property type="project" value="TreeGrafter"/>
</dbReference>
<comment type="caution">
    <text evidence="2">The sequence shown here is derived from an EMBL/GenBank/DDBJ whole genome shotgun (WGS) entry which is preliminary data.</text>
</comment>
<dbReference type="InterPro" id="IPR006056">
    <property type="entry name" value="RidA"/>
</dbReference>
<sequence>MSNRAIIKTDKAPAAIGPYSQAVKVGNTVYMSGQIPLDPTTMDVVSGDFEAQAIQVFDNLKAVCVEAGGTLDDIVKLNLYLVDLGNFGAVNEVMTRYFKEPYPARAAVQVAALPKGVQFEAEAVLVIGD</sequence>
<organism evidence="2 3">
    <name type="scientific">Terasakiispira papahanaumokuakeensis</name>
    <dbReference type="NCBI Taxonomy" id="197479"/>
    <lineage>
        <taxon>Bacteria</taxon>
        <taxon>Pseudomonadati</taxon>
        <taxon>Pseudomonadota</taxon>
        <taxon>Gammaproteobacteria</taxon>
        <taxon>Oceanospirillales</taxon>
        <taxon>Terasakiispira</taxon>
    </lineage>
</organism>
<protein>
    <submittedName>
        <fullName evidence="2">Reactive intermediate/imine deaminase</fullName>
    </submittedName>
</protein>
<evidence type="ECO:0000313" key="2">
    <source>
        <dbReference type="EMBL" id="ODC04794.1"/>
    </source>
</evidence>
<dbReference type="RefSeq" id="WP_068999778.1">
    <property type="nucleotide sequence ID" value="NZ_MDTQ01000001.1"/>
</dbReference>
<dbReference type="EMBL" id="MDTQ01000001">
    <property type="protein sequence ID" value="ODC04794.1"/>
    <property type="molecule type" value="Genomic_DNA"/>
</dbReference>
<keyword evidence="3" id="KW-1185">Reference proteome</keyword>
<evidence type="ECO:0000256" key="1">
    <source>
        <dbReference type="ARBA" id="ARBA00010552"/>
    </source>
</evidence>
<gene>
    <name evidence="2" type="ORF">BFW38_15910</name>
</gene>
<name>A0A1E2VCW0_9GAMM</name>
<accession>A0A1E2VCW0</accession>